<sequence>MVGWTRSHLAHFTFCLFLVTMQLSALLLIAASALVAADHTRTKGAPDVFDQFDGGNLEDGMVGGVEGGVAARVNIVHDDVMLRNHGDGLDAVPYNTSAVNGAQWIYNPSWQLFLNNRDNQLSCLDAFKGDNGELYVHAYGCAKWDSKASEASASNQLWSADPMANLTTIEHVTHTGFCLSQSGADAKVHMKPCNASDPAQLFELRDVPK</sequence>
<dbReference type="Gene3D" id="2.80.10.50">
    <property type="match status" value="1"/>
</dbReference>
<organism evidence="2 3">
    <name type="scientific">Saprolegnia diclina (strain VS20)</name>
    <dbReference type="NCBI Taxonomy" id="1156394"/>
    <lineage>
        <taxon>Eukaryota</taxon>
        <taxon>Sar</taxon>
        <taxon>Stramenopiles</taxon>
        <taxon>Oomycota</taxon>
        <taxon>Saprolegniomycetes</taxon>
        <taxon>Saprolegniales</taxon>
        <taxon>Saprolegniaceae</taxon>
        <taxon>Saprolegnia</taxon>
    </lineage>
</organism>
<dbReference type="SUPFAM" id="SSF50370">
    <property type="entry name" value="Ricin B-like lectins"/>
    <property type="match status" value="1"/>
</dbReference>
<dbReference type="OMA" id="GCAKWDS"/>
<reference evidence="2 3" key="1">
    <citation type="submission" date="2012-04" db="EMBL/GenBank/DDBJ databases">
        <title>The Genome Sequence of Saprolegnia declina VS20.</title>
        <authorList>
            <consortium name="The Broad Institute Genome Sequencing Platform"/>
            <person name="Russ C."/>
            <person name="Nusbaum C."/>
            <person name="Tyler B."/>
            <person name="van West P."/>
            <person name="Dieguez-Uribeondo J."/>
            <person name="de Bruijn I."/>
            <person name="Tripathy S."/>
            <person name="Jiang R."/>
            <person name="Young S.K."/>
            <person name="Zeng Q."/>
            <person name="Gargeya S."/>
            <person name="Fitzgerald M."/>
            <person name="Haas B."/>
            <person name="Abouelleil A."/>
            <person name="Alvarado L."/>
            <person name="Arachchi H.M."/>
            <person name="Berlin A."/>
            <person name="Chapman S.B."/>
            <person name="Goldberg J."/>
            <person name="Griggs A."/>
            <person name="Gujja S."/>
            <person name="Hansen M."/>
            <person name="Howarth C."/>
            <person name="Imamovic A."/>
            <person name="Larimer J."/>
            <person name="McCowen C."/>
            <person name="Montmayeur A."/>
            <person name="Murphy C."/>
            <person name="Neiman D."/>
            <person name="Pearson M."/>
            <person name="Priest M."/>
            <person name="Roberts A."/>
            <person name="Saif S."/>
            <person name="Shea T."/>
            <person name="Sisk P."/>
            <person name="Sykes S."/>
            <person name="Wortman J."/>
            <person name="Nusbaum C."/>
            <person name="Birren B."/>
        </authorList>
    </citation>
    <scope>NUCLEOTIDE SEQUENCE [LARGE SCALE GENOMIC DNA]</scope>
    <source>
        <strain evidence="2 3">VS20</strain>
    </source>
</reference>
<gene>
    <name evidence="2" type="ORF">SDRG_10035</name>
</gene>
<dbReference type="EMBL" id="JH767164">
    <property type="protein sequence ID" value="EQC32287.1"/>
    <property type="molecule type" value="Genomic_DNA"/>
</dbReference>
<evidence type="ECO:0000256" key="1">
    <source>
        <dbReference type="SAM" id="SignalP"/>
    </source>
</evidence>
<evidence type="ECO:0000313" key="3">
    <source>
        <dbReference type="Proteomes" id="UP000030762"/>
    </source>
</evidence>
<feature type="signal peptide" evidence="1">
    <location>
        <begin position="1"/>
        <end position="37"/>
    </location>
</feature>
<feature type="chain" id="PRO_5004571004" evidence="1">
    <location>
        <begin position="38"/>
        <end position="209"/>
    </location>
</feature>
<accession>T0RQE5</accession>
<dbReference type="InterPro" id="IPR035992">
    <property type="entry name" value="Ricin_B-like_lectins"/>
</dbReference>
<dbReference type="AlphaFoldDB" id="T0RQE5"/>
<dbReference type="Proteomes" id="UP000030762">
    <property type="component" value="Unassembled WGS sequence"/>
</dbReference>
<dbReference type="PROSITE" id="PS50231">
    <property type="entry name" value="RICIN_B_LECTIN"/>
    <property type="match status" value="1"/>
</dbReference>
<evidence type="ECO:0000313" key="2">
    <source>
        <dbReference type="EMBL" id="EQC32287.1"/>
    </source>
</evidence>
<dbReference type="InParanoid" id="T0RQE5"/>
<keyword evidence="3" id="KW-1185">Reference proteome</keyword>
<dbReference type="OrthoDB" id="72305at2759"/>
<dbReference type="RefSeq" id="XP_008614228.1">
    <property type="nucleotide sequence ID" value="XM_008616006.1"/>
</dbReference>
<dbReference type="GeneID" id="19950762"/>
<dbReference type="VEuPathDB" id="FungiDB:SDRG_10035"/>
<keyword evidence="1" id="KW-0732">Signal</keyword>
<protein>
    <submittedName>
        <fullName evidence="2">Uncharacterized protein</fullName>
    </submittedName>
</protein>
<proteinExistence type="predicted"/>
<name>T0RQE5_SAPDV</name>